<evidence type="ECO:0000256" key="2">
    <source>
        <dbReference type="ARBA" id="ARBA00013977"/>
    </source>
</evidence>
<dbReference type="AlphaFoldDB" id="A0A8S4EXC2"/>
<feature type="transmembrane region" description="Helical" evidence="6">
    <location>
        <begin position="67"/>
        <end position="91"/>
    </location>
</feature>
<evidence type="ECO:0000313" key="8">
    <source>
        <dbReference type="Proteomes" id="UP000653454"/>
    </source>
</evidence>
<comment type="subcellular location">
    <subcellularLocation>
        <location evidence="1">Membrane</location>
        <topology evidence="1">Multi-pass membrane protein</topology>
    </subcellularLocation>
</comment>
<comment type="caution">
    <text evidence="7">The sequence shown here is derived from an EMBL/GenBank/DDBJ whole genome shotgun (WGS) entry which is preliminary data.</text>
</comment>
<sequence>MKHAREIVTLLIAFTAFFGDHVVFQSKLSNSKLLKALADSAVHGILGCLSALAFLSNDTNYSTQTLMYNVMFCTLISCLIDVDHIFVAKSFSLQDITNTKSRGFLHCTSLWLFVTVSLLTYSYIAKKVNIFSMTWMLILAFSSHHIRDGNRRGLWMYPFGHTPPIPKYLYIGLTMFLPHLLAVIYRVTKPTRHTVLDYSDVVTLI</sequence>
<keyword evidence="5 6" id="KW-0472">Membrane</keyword>
<dbReference type="EMBL" id="CAJHNJ030000023">
    <property type="protein sequence ID" value="CAG9120334.1"/>
    <property type="molecule type" value="Genomic_DNA"/>
</dbReference>
<evidence type="ECO:0000256" key="6">
    <source>
        <dbReference type="SAM" id="Phobius"/>
    </source>
</evidence>
<keyword evidence="8" id="KW-1185">Reference proteome</keyword>
<feature type="transmembrane region" description="Helical" evidence="6">
    <location>
        <begin position="103"/>
        <end position="124"/>
    </location>
</feature>
<feature type="transmembrane region" description="Helical" evidence="6">
    <location>
        <begin position="130"/>
        <end position="147"/>
    </location>
</feature>
<evidence type="ECO:0000256" key="4">
    <source>
        <dbReference type="ARBA" id="ARBA00022989"/>
    </source>
</evidence>
<feature type="transmembrane region" description="Helical" evidence="6">
    <location>
        <begin position="168"/>
        <end position="188"/>
    </location>
</feature>
<feature type="transmembrane region" description="Helical" evidence="6">
    <location>
        <begin position="36"/>
        <end position="55"/>
    </location>
</feature>
<name>A0A8S4EXC2_PLUXY</name>
<evidence type="ECO:0000256" key="3">
    <source>
        <dbReference type="ARBA" id="ARBA00022692"/>
    </source>
</evidence>
<dbReference type="PANTHER" id="PTHR13628:SF1">
    <property type="entry name" value="TRANSMEMBRANE PROTEIN 267"/>
    <property type="match status" value="1"/>
</dbReference>
<evidence type="ECO:0000313" key="7">
    <source>
        <dbReference type="EMBL" id="CAG9120334.1"/>
    </source>
</evidence>
<dbReference type="PANTHER" id="PTHR13628">
    <property type="entry name" value="TRANSMEMBRANE PROTEIN 267"/>
    <property type="match status" value="1"/>
</dbReference>
<gene>
    <name evidence="7" type="ORF">PLXY2_LOCUS7020</name>
</gene>
<keyword evidence="4 6" id="KW-1133">Transmembrane helix</keyword>
<keyword evidence="3 6" id="KW-0812">Transmembrane</keyword>
<evidence type="ECO:0000256" key="1">
    <source>
        <dbReference type="ARBA" id="ARBA00004141"/>
    </source>
</evidence>
<feature type="transmembrane region" description="Helical" evidence="6">
    <location>
        <begin position="6"/>
        <end position="24"/>
    </location>
</feature>
<protein>
    <recommendedName>
        <fullName evidence="2">Transmembrane protein 267</fullName>
    </recommendedName>
</protein>
<organism evidence="7 8">
    <name type="scientific">Plutella xylostella</name>
    <name type="common">Diamondback moth</name>
    <name type="synonym">Plutella maculipennis</name>
    <dbReference type="NCBI Taxonomy" id="51655"/>
    <lineage>
        <taxon>Eukaryota</taxon>
        <taxon>Metazoa</taxon>
        <taxon>Ecdysozoa</taxon>
        <taxon>Arthropoda</taxon>
        <taxon>Hexapoda</taxon>
        <taxon>Insecta</taxon>
        <taxon>Pterygota</taxon>
        <taxon>Neoptera</taxon>
        <taxon>Endopterygota</taxon>
        <taxon>Lepidoptera</taxon>
        <taxon>Glossata</taxon>
        <taxon>Ditrysia</taxon>
        <taxon>Yponomeutoidea</taxon>
        <taxon>Plutellidae</taxon>
        <taxon>Plutella</taxon>
    </lineage>
</organism>
<evidence type="ECO:0000256" key="5">
    <source>
        <dbReference type="ARBA" id="ARBA00023136"/>
    </source>
</evidence>
<dbReference type="InterPro" id="IPR026572">
    <property type="entry name" value="TMEM267"/>
</dbReference>
<accession>A0A8S4EXC2</accession>
<reference evidence="7" key="1">
    <citation type="submission" date="2020-11" db="EMBL/GenBank/DDBJ databases">
        <authorList>
            <person name="Whiteford S."/>
        </authorList>
    </citation>
    <scope>NUCLEOTIDE SEQUENCE</scope>
</reference>
<proteinExistence type="predicted"/>
<dbReference type="GO" id="GO:0016020">
    <property type="term" value="C:membrane"/>
    <property type="evidence" value="ECO:0007669"/>
    <property type="project" value="UniProtKB-SubCell"/>
</dbReference>
<dbReference type="Proteomes" id="UP000653454">
    <property type="component" value="Unassembled WGS sequence"/>
</dbReference>